<keyword evidence="7" id="KW-0472">Membrane</keyword>
<dbReference type="PRINTS" id="PR00607">
    <property type="entry name" value="CYTCHROMECIE"/>
</dbReference>
<dbReference type="PROSITE" id="PS51007">
    <property type="entry name" value="CYTC"/>
    <property type="match status" value="2"/>
</dbReference>
<dbReference type="EMBL" id="JBHSMX010000023">
    <property type="protein sequence ID" value="MFC5522159.1"/>
    <property type="molecule type" value="Genomic_DNA"/>
</dbReference>
<evidence type="ECO:0000259" key="8">
    <source>
        <dbReference type="PROSITE" id="PS51007"/>
    </source>
</evidence>
<dbReference type="InterPro" id="IPR009056">
    <property type="entry name" value="Cyt_c-like_dom"/>
</dbReference>
<evidence type="ECO:0000313" key="10">
    <source>
        <dbReference type="Proteomes" id="UP001596084"/>
    </source>
</evidence>
<feature type="domain" description="Cytochrome c" evidence="8">
    <location>
        <begin position="80"/>
        <end position="159"/>
    </location>
</feature>
<keyword evidence="3 6" id="KW-0479">Metal-binding</keyword>
<protein>
    <submittedName>
        <fullName evidence="9">C-type cytochrome</fullName>
    </submittedName>
</protein>
<keyword evidence="2 6" id="KW-0349">Heme</keyword>
<evidence type="ECO:0000313" key="9">
    <source>
        <dbReference type="EMBL" id="MFC5522159.1"/>
    </source>
</evidence>
<dbReference type="Proteomes" id="UP001596084">
    <property type="component" value="Unassembled WGS sequence"/>
</dbReference>
<dbReference type="InterPro" id="IPR036909">
    <property type="entry name" value="Cyt_c-like_dom_sf"/>
</dbReference>
<sequence length="286" mass="28181">MSANDHTTAHEEAHTGPIKTPQQLLAAVFFSFVVPVFAIIGLVYYVSSANKPSAGAAEAEKAVALRIQKIGMVEIRDANRPLKSGEEVYKAQCIACHGSGAAGAPKFGDAGAWGPRIGTGFDALWHSALKGKGAMGAQGGGDFEDIEVGRAVVYMTAAAGGKFAEPAAPAAAASAPAAQAAATPPASVVAALAAANKPAAAGNAAASAGAGEALYKQTCVACHAAGVAGAPKFGDKAAWAPRVKAGIDALTASALKGKGAMPPKGGSAASEADIKAAVEYMVSAAK</sequence>
<keyword evidence="7" id="KW-0812">Transmembrane</keyword>
<keyword evidence="1" id="KW-0813">Transport</keyword>
<accession>A0ABW0QHI5</accession>
<feature type="transmembrane region" description="Helical" evidence="7">
    <location>
        <begin position="24"/>
        <end position="46"/>
    </location>
</feature>
<evidence type="ECO:0000256" key="2">
    <source>
        <dbReference type="ARBA" id="ARBA00022617"/>
    </source>
</evidence>
<proteinExistence type="predicted"/>
<dbReference type="RefSeq" id="WP_068834129.1">
    <property type="nucleotide sequence ID" value="NZ_JBHSMX010000023.1"/>
</dbReference>
<dbReference type="Gene3D" id="1.10.760.10">
    <property type="entry name" value="Cytochrome c-like domain"/>
    <property type="match status" value="2"/>
</dbReference>
<keyword evidence="4" id="KW-0249">Electron transport</keyword>
<keyword evidence="5 6" id="KW-0408">Iron</keyword>
<evidence type="ECO:0000256" key="7">
    <source>
        <dbReference type="SAM" id="Phobius"/>
    </source>
</evidence>
<keyword evidence="10" id="KW-1185">Reference proteome</keyword>
<evidence type="ECO:0000256" key="6">
    <source>
        <dbReference type="PROSITE-ProRule" id="PRU00433"/>
    </source>
</evidence>
<evidence type="ECO:0000256" key="4">
    <source>
        <dbReference type="ARBA" id="ARBA00022982"/>
    </source>
</evidence>
<dbReference type="SUPFAM" id="SSF46626">
    <property type="entry name" value="Cytochrome c"/>
    <property type="match status" value="2"/>
</dbReference>
<name>A0ABW0QHI5_9BURK</name>
<evidence type="ECO:0000256" key="3">
    <source>
        <dbReference type="ARBA" id="ARBA00022723"/>
    </source>
</evidence>
<reference evidence="10" key="1">
    <citation type="journal article" date="2019" name="Int. J. Syst. Evol. Microbiol.">
        <title>The Global Catalogue of Microorganisms (GCM) 10K type strain sequencing project: providing services to taxonomists for standard genome sequencing and annotation.</title>
        <authorList>
            <consortium name="The Broad Institute Genomics Platform"/>
            <consortium name="The Broad Institute Genome Sequencing Center for Infectious Disease"/>
            <person name="Wu L."/>
            <person name="Ma J."/>
        </authorList>
    </citation>
    <scope>NUCLEOTIDE SEQUENCE [LARGE SCALE GENOMIC DNA]</scope>
    <source>
        <strain evidence="10">CGMCC 4.7277</strain>
    </source>
</reference>
<comment type="caution">
    <text evidence="9">The sequence shown here is derived from an EMBL/GenBank/DDBJ whole genome shotgun (WGS) entry which is preliminary data.</text>
</comment>
<feature type="domain" description="Cytochrome c" evidence="8">
    <location>
        <begin position="206"/>
        <end position="285"/>
    </location>
</feature>
<keyword evidence="7" id="KW-1133">Transmembrane helix</keyword>
<organism evidence="9 10">
    <name type="scientific">Polaromonas jejuensis</name>
    <dbReference type="NCBI Taxonomy" id="457502"/>
    <lineage>
        <taxon>Bacteria</taxon>
        <taxon>Pseudomonadati</taxon>
        <taxon>Pseudomonadota</taxon>
        <taxon>Betaproteobacteria</taxon>
        <taxon>Burkholderiales</taxon>
        <taxon>Comamonadaceae</taxon>
        <taxon>Polaromonas</taxon>
    </lineage>
</organism>
<evidence type="ECO:0000256" key="5">
    <source>
        <dbReference type="ARBA" id="ARBA00023004"/>
    </source>
</evidence>
<dbReference type="Pfam" id="PF13442">
    <property type="entry name" value="Cytochrome_CBB3"/>
    <property type="match status" value="2"/>
</dbReference>
<dbReference type="PANTHER" id="PTHR40942">
    <property type="match status" value="1"/>
</dbReference>
<dbReference type="PANTHER" id="PTHR40942:SF2">
    <property type="entry name" value="CYTOCHROME-RELATED"/>
    <property type="match status" value="1"/>
</dbReference>
<evidence type="ECO:0000256" key="1">
    <source>
        <dbReference type="ARBA" id="ARBA00022448"/>
    </source>
</evidence>
<dbReference type="InterPro" id="IPR002323">
    <property type="entry name" value="Cyt_CIE"/>
</dbReference>
<gene>
    <name evidence="9" type="ORF">ACFPP7_14755</name>
</gene>